<organism evidence="2">
    <name type="scientific">Pandoravirus macleodensis</name>
    <dbReference type="NCBI Taxonomy" id="2107707"/>
    <lineage>
        <taxon>Viruses</taxon>
        <taxon>Pandoravirus</taxon>
    </lineage>
</organism>
<reference evidence="2" key="1">
    <citation type="journal article" date="2018" name="Nat. Commun.">
        <title>Diversity and evolution of the emerging Pandoraviridae family.</title>
        <authorList>
            <person name="Legendre M."/>
            <person name="Fabre E."/>
            <person name="Poirot O."/>
            <person name="Jeudy S."/>
            <person name="Lartigue A."/>
            <person name="Alempic J.M."/>
            <person name="Beucher L."/>
            <person name="Philippe N."/>
            <person name="Bertaux L."/>
            <person name="Christo-Foroux E."/>
            <person name="Labadie K."/>
            <person name="Coute Y."/>
            <person name="Abergel C."/>
            <person name="Claverie J.M."/>
        </authorList>
    </citation>
    <scope>NUCLEOTIDE SEQUENCE [LARGE SCALE GENOMIC DNA]</scope>
    <source>
        <strain evidence="2">Macleodensis</strain>
    </source>
</reference>
<dbReference type="PANTHER" id="PTHR23084">
    <property type="entry name" value="PHOSPHATIDYLINOSITOL-4-PHOSPHATE 5-KINASE RELATED"/>
    <property type="match status" value="1"/>
</dbReference>
<accession>A0A2U7UF87</accession>
<dbReference type="PANTHER" id="PTHR23084:SF263">
    <property type="entry name" value="MORN REPEAT-CONTAINING PROTEIN 1"/>
    <property type="match status" value="1"/>
</dbReference>
<dbReference type="EMBL" id="MG011691">
    <property type="protein sequence ID" value="AVK77139.1"/>
    <property type="molecule type" value="Genomic_DNA"/>
</dbReference>
<evidence type="ECO:0000313" key="2">
    <source>
        <dbReference type="EMBL" id="AVK77139.1"/>
    </source>
</evidence>
<protein>
    <submittedName>
        <fullName evidence="2">Morn repeat domain containing protein</fullName>
    </submittedName>
</protein>
<keyword evidence="1" id="KW-0677">Repeat</keyword>
<dbReference type="Gene3D" id="2.20.110.10">
    <property type="entry name" value="Histone H3 K4-specific methyltransferase SET7/9 N-terminal domain"/>
    <property type="match status" value="3"/>
</dbReference>
<dbReference type="RefSeq" id="YP_009481135.1">
    <property type="nucleotide sequence ID" value="NC_037665.1"/>
</dbReference>
<dbReference type="InterPro" id="IPR003409">
    <property type="entry name" value="MORN"/>
</dbReference>
<evidence type="ECO:0000256" key="1">
    <source>
        <dbReference type="ARBA" id="ARBA00022737"/>
    </source>
</evidence>
<dbReference type="KEGG" id="vg:36841594"/>
<proteinExistence type="predicted"/>
<gene>
    <name evidence="2" type="ORF">pmac_cds_451</name>
</gene>
<dbReference type="SMART" id="SM00698">
    <property type="entry name" value="MORN"/>
    <property type="match status" value="11"/>
</dbReference>
<dbReference type="GeneID" id="36841594"/>
<sequence length="468" mass="51414">MDAPATTVSPAADSGDDAAKAAYVALPDTLAHADPARWGADWSWLHRARTTMTINPDKKTRYCVATLSIVMPYGHGGAKRHAVYHGGIWQPESGRWWKPPVPHGYGVLCVGALLDKPDKGGPSDRAERLLPPDDTPLRLECNMMAPFGRWNEWEDGDWADGIWDQGAFKTGRAKIACSDSYRYEGPWEDGHPHGEGVLWGHGCTSTGYFKRGYMHGIGVKVWGGDLENGCSYSGDWEHGQRHGRGSMTYQQHTHNDPSTAYTVAYDGDWADDEHHGSGTASYTDGSRYNGQWRKGLRHGHGTMTESDGSTFTGTWHKGDRHGHGVAIDADGARYEGEWRRDARSGQGKQTLADGAQYDGEWLLDTRMGQGVQVDADGSRYEGTWLGDKRHGWGIQAYADGSSYEGDWHEDKRHGQGLLAGADGSTYRGGWIDDRRHGHAVLRGVGGGCMGQWENDAPKDVEVFCVQTP</sequence>
<dbReference type="SUPFAM" id="SSF82185">
    <property type="entry name" value="Histone H3 K4-specific methyltransferase SET7/9 N-terminal domain"/>
    <property type="match status" value="3"/>
</dbReference>
<dbReference type="Proteomes" id="UP000249758">
    <property type="component" value="Segment"/>
</dbReference>
<name>A0A2U7UF87_9VIRU</name>
<dbReference type="Pfam" id="PF02493">
    <property type="entry name" value="MORN"/>
    <property type="match status" value="11"/>
</dbReference>